<dbReference type="EMBL" id="LR828254">
    <property type="protein sequence ID" value="CAD0362718.1"/>
    <property type="molecule type" value="Genomic_DNA"/>
</dbReference>
<accession>A0A6V7FH88</accession>
<dbReference type="EMBL" id="LR828254">
    <property type="protein sequence ID" value="CAD0362720.1"/>
    <property type="molecule type" value="Genomic_DNA"/>
</dbReference>
<dbReference type="AlphaFoldDB" id="A0A6V7FH88"/>
<reference evidence="1" key="1">
    <citation type="submission" date="2020-07" db="EMBL/GenBank/DDBJ databases">
        <authorList>
            <person name="Pothier F. J."/>
        </authorList>
    </citation>
    <scope>NUCLEOTIDE SEQUENCE [LARGE SCALE GENOMIC DNA]</scope>
    <source>
        <plasmid evidence="1">CFBP8129_p211</plasmid>
    </source>
</reference>
<evidence type="ECO:0000313" key="1">
    <source>
        <dbReference type="EMBL" id="CAD0362720.1"/>
    </source>
</evidence>
<geneLocation type="plasmid" evidence="1">
    <name>CFBP8129_p211</name>
</geneLocation>
<gene>
    <name evidence="1" type="ORF">CFBP8129_46120</name>
</gene>
<protein>
    <submittedName>
        <fullName evidence="1">Uncharacterized protein</fullName>
    </submittedName>
</protein>
<keyword evidence="1" id="KW-0614">Plasmid</keyword>
<organism evidence="1">
    <name type="scientific">Xanthomonas hortorum pv. gardneri</name>
    <dbReference type="NCBI Taxonomy" id="2754056"/>
    <lineage>
        <taxon>Bacteria</taxon>
        <taxon>Pseudomonadati</taxon>
        <taxon>Pseudomonadota</taxon>
        <taxon>Gammaproteobacteria</taxon>
        <taxon>Lysobacterales</taxon>
        <taxon>Lysobacteraceae</taxon>
        <taxon>Xanthomonas</taxon>
    </lineage>
</organism>
<sequence>MTQDLNAITFNDGPKLLFVYAQLFKPHTNPLHPAAGGVWLWLRVDTITQIMSPILERAYSDKPATYAVVVVADGVEYHVAQTPLTESDAQKAQGHLIDRVANTLLAFGPRR</sequence>
<proteinExistence type="predicted"/>
<name>A0A6V7FH88_9XANT</name>
<dbReference type="RefSeq" id="WP_046937497.1">
    <property type="nucleotide sequence ID" value="NZ_CP018729.1"/>
</dbReference>